<comment type="caution">
    <text evidence="1">The sequence shown here is derived from an EMBL/GenBank/DDBJ whole genome shotgun (WGS) entry which is preliminary data.</text>
</comment>
<dbReference type="AlphaFoldDB" id="X1K6J0"/>
<sequence length="247" mass="26655">IDKPPTELEVAQYKAKDVDALGGFRYQEIKDHMAKKKESFLRMMGSPTPTWIQNIGTTMTLLDDTQDALSTLSVVCRIGAHLVPKAAAKAFMGPAGWALLAADIANVAMTVMRSPLTLIAGKGDLSKATTTNPFCKEAKVSRARRLKKIKPSKGELIEGLQTTNQVFGIGLSLGPIVGAVIEAFTGPYRVLAGEKVKVKWPIPDLSYLEEGAMRGLLDAQVLNNGGQELSDEDHTKTYLVANMATQV</sequence>
<name>X1K6J0_9ZZZZ</name>
<protein>
    <submittedName>
        <fullName evidence="1">Uncharacterized protein</fullName>
    </submittedName>
</protein>
<gene>
    <name evidence="1" type="ORF">S03H2_58613</name>
</gene>
<evidence type="ECO:0000313" key="1">
    <source>
        <dbReference type="EMBL" id="GAH89250.1"/>
    </source>
</evidence>
<dbReference type="EMBL" id="BARU01037644">
    <property type="protein sequence ID" value="GAH89250.1"/>
    <property type="molecule type" value="Genomic_DNA"/>
</dbReference>
<accession>X1K6J0</accession>
<reference evidence="1" key="1">
    <citation type="journal article" date="2014" name="Front. Microbiol.">
        <title>High frequency of phylogenetically diverse reductive dehalogenase-homologous genes in deep subseafloor sedimentary metagenomes.</title>
        <authorList>
            <person name="Kawai M."/>
            <person name="Futagami T."/>
            <person name="Toyoda A."/>
            <person name="Takaki Y."/>
            <person name="Nishi S."/>
            <person name="Hori S."/>
            <person name="Arai W."/>
            <person name="Tsubouchi T."/>
            <person name="Morono Y."/>
            <person name="Uchiyama I."/>
            <person name="Ito T."/>
            <person name="Fujiyama A."/>
            <person name="Inagaki F."/>
            <person name="Takami H."/>
        </authorList>
    </citation>
    <scope>NUCLEOTIDE SEQUENCE</scope>
    <source>
        <strain evidence="1">Expedition CK06-06</strain>
    </source>
</reference>
<feature type="non-terminal residue" evidence="1">
    <location>
        <position position="1"/>
    </location>
</feature>
<feature type="non-terminal residue" evidence="1">
    <location>
        <position position="247"/>
    </location>
</feature>
<proteinExistence type="predicted"/>
<organism evidence="1">
    <name type="scientific">marine sediment metagenome</name>
    <dbReference type="NCBI Taxonomy" id="412755"/>
    <lineage>
        <taxon>unclassified sequences</taxon>
        <taxon>metagenomes</taxon>
        <taxon>ecological metagenomes</taxon>
    </lineage>
</organism>